<dbReference type="PANTHER" id="PTHR43668:SF2">
    <property type="entry name" value="ALLANTOINASE"/>
    <property type="match status" value="1"/>
</dbReference>
<dbReference type="InterPro" id="IPR011059">
    <property type="entry name" value="Metal-dep_hydrolase_composite"/>
</dbReference>
<dbReference type="KEGG" id="vab:WPS_18420"/>
<dbReference type="GO" id="GO:0044205">
    <property type="term" value="P:'de novo' UMP biosynthetic process"/>
    <property type="evidence" value="ECO:0007669"/>
    <property type="project" value="UniProtKB-UniRule"/>
</dbReference>
<dbReference type="Proteomes" id="UP001317532">
    <property type="component" value="Chromosome"/>
</dbReference>
<proteinExistence type="inferred from homology"/>
<feature type="binding site" evidence="6">
    <location>
        <position position="94"/>
    </location>
    <ligand>
        <name>substrate</name>
    </ligand>
</feature>
<dbReference type="InterPro" id="IPR032466">
    <property type="entry name" value="Metal_Hydrolase"/>
</dbReference>
<dbReference type="PROSITE" id="PS00482">
    <property type="entry name" value="DIHYDROOROTASE_1"/>
    <property type="match status" value="1"/>
</dbReference>
<evidence type="ECO:0000256" key="5">
    <source>
        <dbReference type="ARBA" id="ARBA00022975"/>
    </source>
</evidence>
<comment type="function">
    <text evidence="1 6">Catalyzes the reversible cyclization of carbamoyl aspartate to dihydroorotate.</text>
</comment>
<dbReference type="InterPro" id="IPR050138">
    <property type="entry name" value="DHOase/Allantoinase_Hydrolase"/>
</dbReference>
<dbReference type="PANTHER" id="PTHR43668">
    <property type="entry name" value="ALLANTOINASE"/>
    <property type="match status" value="1"/>
</dbReference>
<dbReference type="InterPro" id="IPR004722">
    <property type="entry name" value="DHOase"/>
</dbReference>
<keyword evidence="4 6" id="KW-0378">Hydrolase</keyword>
<dbReference type="PROSITE" id="PS00483">
    <property type="entry name" value="DIHYDROOROTASE_2"/>
    <property type="match status" value="1"/>
</dbReference>
<feature type="binding site" evidence="6">
    <location>
        <position position="62"/>
    </location>
    <ligand>
        <name>Zn(2+)</name>
        <dbReference type="ChEBI" id="CHEBI:29105"/>
        <label>1</label>
    </ligand>
</feature>
<feature type="binding site" evidence="6">
    <location>
        <position position="305"/>
    </location>
    <ligand>
        <name>Zn(2+)</name>
        <dbReference type="ChEBI" id="CHEBI:29105"/>
        <label>1</label>
    </ligand>
</feature>
<evidence type="ECO:0000313" key="9">
    <source>
        <dbReference type="Proteomes" id="UP001317532"/>
    </source>
</evidence>
<dbReference type="GO" id="GO:0004038">
    <property type="term" value="F:allantoinase activity"/>
    <property type="evidence" value="ECO:0007669"/>
    <property type="project" value="TreeGrafter"/>
</dbReference>
<feature type="binding site" evidence="6">
    <location>
        <position position="152"/>
    </location>
    <ligand>
        <name>Zn(2+)</name>
        <dbReference type="ChEBI" id="CHEBI:29105"/>
        <label>2</label>
    </ligand>
</feature>
<feature type="binding site" evidence="6">
    <location>
        <position position="232"/>
    </location>
    <ligand>
        <name>Zn(2+)</name>
        <dbReference type="ChEBI" id="CHEBI:29105"/>
        <label>2</label>
    </ligand>
</feature>
<dbReference type="GO" id="GO:0005737">
    <property type="term" value="C:cytoplasm"/>
    <property type="evidence" value="ECO:0007669"/>
    <property type="project" value="TreeGrafter"/>
</dbReference>
<reference evidence="8 9" key="1">
    <citation type="journal article" date="2022" name="ISME Commun">
        <title>Vulcanimicrobium alpinus gen. nov. sp. nov., the first cultivated representative of the candidate phylum 'Eremiobacterota', is a metabolically versatile aerobic anoxygenic phototroph.</title>
        <authorList>
            <person name="Yabe S."/>
            <person name="Muto K."/>
            <person name="Abe K."/>
            <person name="Yokota A."/>
            <person name="Staudigel H."/>
            <person name="Tebo B.M."/>
        </authorList>
    </citation>
    <scope>NUCLEOTIDE SEQUENCE [LARGE SCALE GENOMIC DNA]</scope>
    <source>
        <strain evidence="8 9">WC8-2</strain>
    </source>
</reference>
<evidence type="ECO:0000313" key="8">
    <source>
        <dbReference type="EMBL" id="BDE06566.1"/>
    </source>
</evidence>
<dbReference type="SUPFAM" id="SSF51556">
    <property type="entry name" value="Metallo-dependent hydrolases"/>
    <property type="match status" value="1"/>
</dbReference>
<dbReference type="NCBIfam" id="TIGR00857">
    <property type="entry name" value="pyrC_multi"/>
    <property type="match status" value="1"/>
</dbReference>
<keyword evidence="6" id="KW-0862">Zinc</keyword>
<feature type="domain" description="Dihydroorotase catalytic" evidence="7">
    <location>
        <begin position="52"/>
        <end position="237"/>
    </location>
</feature>
<organism evidence="8 9">
    <name type="scientific">Vulcanimicrobium alpinum</name>
    <dbReference type="NCBI Taxonomy" id="3016050"/>
    <lineage>
        <taxon>Bacteria</taxon>
        <taxon>Bacillati</taxon>
        <taxon>Vulcanimicrobiota</taxon>
        <taxon>Vulcanimicrobiia</taxon>
        <taxon>Vulcanimicrobiales</taxon>
        <taxon>Vulcanimicrobiaceae</taxon>
        <taxon>Vulcanimicrobium</taxon>
    </lineage>
</organism>
<comment type="catalytic activity">
    <reaction evidence="6">
        <text>(S)-dihydroorotate + H2O = N-carbamoyl-L-aspartate + H(+)</text>
        <dbReference type="Rhea" id="RHEA:24296"/>
        <dbReference type="ChEBI" id="CHEBI:15377"/>
        <dbReference type="ChEBI" id="CHEBI:15378"/>
        <dbReference type="ChEBI" id="CHEBI:30864"/>
        <dbReference type="ChEBI" id="CHEBI:32814"/>
        <dbReference type="EC" id="3.5.2.3"/>
    </reaction>
</comment>
<dbReference type="CDD" id="cd01317">
    <property type="entry name" value="DHOase_IIa"/>
    <property type="match status" value="1"/>
</dbReference>
<dbReference type="EMBL" id="AP025523">
    <property type="protein sequence ID" value="BDE06566.1"/>
    <property type="molecule type" value="Genomic_DNA"/>
</dbReference>
<dbReference type="GO" id="GO:0008270">
    <property type="term" value="F:zinc ion binding"/>
    <property type="evidence" value="ECO:0007669"/>
    <property type="project" value="UniProtKB-UniRule"/>
</dbReference>
<evidence type="ECO:0000256" key="3">
    <source>
        <dbReference type="ARBA" id="ARBA00022723"/>
    </source>
</evidence>
<dbReference type="AlphaFoldDB" id="A0AAN2C9Z9"/>
<dbReference type="GO" id="GO:0006145">
    <property type="term" value="P:purine nucleobase catabolic process"/>
    <property type="evidence" value="ECO:0007669"/>
    <property type="project" value="TreeGrafter"/>
</dbReference>
<feature type="binding site" evidence="6">
    <location>
        <position position="179"/>
    </location>
    <ligand>
        <name>Zn(2+)</name>
        <dbReference type="ChEBI" id="CHEBI:29105"/>
        <label>2</label>
    </ligand>
</feature>
<gene>
    <name evidence="6 8" type="primary">pyrC</name>
    <name evidence="8" type="ORF">WPS_18420</name>
</gene>
<feature type="binding site" evidence="6">
    <location>
        <position position="152"/>
    </location>
    <ligand>
        <name>Zn(2+)</name>
        <dbReference type="ChEBI" id="CHEBI:29105"/>
        <label>1</label>
    </ligand>
</feature>
<comment type="similarity">
    <text evidence="2 6">Belongs to the metallo-dependent hydrolases superfamily. DHOase family. Class I DHOase subfamily.</text>
</comment>
<feature type="active site" evidence="6">
    <location>
        <position position="305"/>
    </location>
</feature>
<feature type="binding site" evidence="6">
    <location>
        <begin position="62"/>
        <end position="64"/>
    </location>
    <ligand>
        <name>substrate</name>
    </ligand>
</feature>
<evidence type="ECO:0000256" key="2">
    <source>
        <dbReference type="ARBA" id="ARBA00010286"/>
    </source>
</evidence>
<dbReference type="EC" id="3.5.2.3" evidence="6"/>
<comment type="caution">
    <text evidence="6">Lacks conserved residue(s) required for the propagation of feature annotation.</text>
</comment>
<dbReference type="Gene3D" id="2.30.40.10">
    <property type="entry name" value="Urease, subunit C, domain 1"/>
    <property type="match status" value="1"/>
</dbReference>
<keyword evidence="5 6" id="KW-0665">Pyrimidine biosynthesis</keyword>
<dbReference type="InterPro" id="IPR024403">
    <property type="entry name" value="DHOase_cat"/>
</dbReference>
<feature type="binding site" evidence="6">
    <location>
        <position position="309"/>
    </location>
    <ligand>
        <name>substrate</name>
    </ligand>
</feature>
<evidence type="ECO:0000256" key="1">
    <source>
        <dbReference type="ARBA" id="ARBA00002368"/>
    </source>
</evidence>
<dbReference type="InterPro" id="IPR002195">
    <property type="entry name" value="Dihydroorotase_CS"/>
</dbReference>
<feature type="binding site" evidence="6">
    <location>
        <position position="278"/>
    </location>
    <ligand>
        <name>substrate</name>
    </ligand>
</feature>
<dbReference type="RefSeq" id="WP_317994225.1">
    <property type="nucleotide sequence ID" value="NZ_AP025523.1"/>
</dbReference>
<protein>
    <recommendedName>
        <fullName evidence="6">Dihydroorotase</fullName>
        <shortName evidence="6">DHOase</shortName>
        <ecNumber evidence="6">3.5.2.3</ecNumber>
    </recommendedName>
</protein>
<evidence type="ECO:0000256" key="6">
    <source>
        <dbReference type="HAMAP-Rule" id="MF_00220"/>
    </source>
</evidence>
<feature type="binding site" evidence="6">
    <location>
        <position position="60"/>
    </location>
    <ligand>
        <name>Zn(2+)</name>
        <dbReference type="ChEBI" id="CHEBI:29105"/>
        <label>1</label>
    </ligand>
</feature>
<comment type="cofactor">
    <cofactor evidence="6">
        <name>Zn(2+)</name>
        <dbReference type="ChEBI" id="CHEBI:29105"/>
    </cofactor>
    <text evidence="6">Binds 2 Zn(2+) ions per subunit.</text>
</comment>
<sequence length="431" mass="45534">MKTLIRGGRVIDPLQGIDANRDVLIENGFVTQIGEHLDAAGVRVVDASNAFVAPGFIDMHVHLREPGQTHKETIATGTAAAVAGGFTAVACMPNTEPALDSAAIVSEVVRRADAAGLARVYPVGAITRGRAGAELAPYHLLADAACVAFSDDGSTPRDARVLRNAARYAADLAHCFISHCEDADLKGDAVMNEGEASMRLGLDGSPGLAEDVIVARDLLIAQDTGKAWHIAHVSTANSLELIRWARGRGVRVTCEVTPHHLAFVDDRFDDYRADSKVNPPLRDARDRDALRAGVLDGTIDAFATDHAPHGLDEKAQLLSAAPVGFTGLEIAVGAYALALPELGLERYVTLLSVNPARILGVPGGSLAVGSAGDVTVFADRPWTVDARLFRSKGKNTPFDGLTLPRRALATVIDGAVVFEHGRVLPREEVPA</sequence>
<dbReference type="Gene3D" id="3.20.20.140">
    <property type="entry name" value="Metal-dependent hydrolases"/>
    <property type="match status" value="1"/>
</dbReference>
<dbReference type="SUPFAM" id="SSF51338">
    <property type="entry name" value="Composite domain of metallo-dependent hydrolases"/>
    <property type="match status" value="1"/>
</dbReference>
<comment type="pathway">
    <text evidence="6">Pyrimidine metabolism; UMP biosynthesis via de novo pathway; (S)-dihydroorotate from bicarbonate: step 3/3.</text>
</comment>
<dbReference type="HAMAP" id="MF_00220_B">
    <property type="entry name" value="PyrC_classI_B"/>
    <property type="match status" value="1"/>
</dbReference>
<evidence type="ECO:0000259" key="7">
    <source>
        <dbReference type="Pfam" id="PF12890"/>
    </source>
</evidence>
<keyword evidence="3 6" id="KW-0479">Metal-binding</keyword>
<name>A0AAN2C9Z9_UNVUL</name>
<dbReference type="GO" id="GO:0004151">
    <property type="term" value="F:dihydroorotase activity"/>
    <property type="evidence" value="ECO:0007669"/>
    <property type="project" value="UniProtKB-UniRule"/>
</dbReference>
<dbReference type="Pfam" id="PF12890">
    <property type="entry name" value="DHOase"/>
    <property type="match status" value="1"/>
</dbReference>
<keyword evidence="9" id="KW-1185">Reference proteome</keyword>
<evidence type="ECO:0000256" key="4">
    <source>
        <dbReference type="ARBA" id="ARBA00022801"/>
    </source>
</evidence>
<accession>A0AAN2C9Z9</accession>